<accession>A0ABT2D5B8</accession>
<organism evidence="1 2">
    <name type="scientific">Massilia agilis</name>
    <dbReference type="NCBI Taxonomy" id="1811226"/>
    <lineage>
        <taxon>Bacteria</taxon>
        <taxon>Pseudomonadati</taxon>
        <taxon>Pseudomonadota</taxon>
        <taxon>Betaproteobacteria</taxon>
        <taxon>Burkholderiales</taxon>
        <taxon>Oxalobacteraceae</taxon>
        <taxon>Telluria group</taxon>
        <taxon>Massilia</taxon>
    </lineage>
</organism>
<dbReference type="RefSeq" id="WP_258820301.1">
    <property type="nucleotide sequence ID" value="NZ_JANUHB010000001.1"/>
</dbReference>
<keyword evidence="2" id="KW-1185">Reference proteome</keyword>
<proteinExistence type="predicted"/>
<gene>
    <name evidence="1" type="ORF">NX774_01060</name>
</gene>
<sequence>MSSYICPEFKFVALPDLAHGALGALDTSSEFQFVALPDLIPSLPLPDLTPSLLPCCAPVAAVTPSLLDLTPSLLALPDLSPSLLDLHHRGKSPGGGRPSS</sequence>
<reference evidence="1 2" key="1">
    <citation type="submission" date="2022-08" db="EMBL/GenBank/DDBJ databases">
        <title>Reclassification of Massilia species as members of the genera Telluria, Duganella, Pseudoduganella, Mokoshia gen. nov. and Zemynaea gen. nov. using orthogonal and non-orthogonal genome-based approaches.</title>
        <authorList>
            <person name="Bowman J.P."/>
        </authorList>
    </citation>
    <scope>NUCLEOTIDE SEQUENCE [LARGE SCALE GENOMIC DNA]</scope>
    <source>
        <strain evidence="1 2">JCM 31605</strain>
    </source>
</reference>
<dbReference type="EMBL" id="JANUHB010000001">
    <property type="protein sequence ID" value="MCS0806512.1"/>
    <property type="molecule type" value="Genomic_DNA"/>
</dbReference>
<evidence type="ECO:0000313" key="2">
    <source>
        <dbReference type="Proteomes" id="UP001206126"/>
    </source>
</evidence>
<evidence type="ECO:0000313" key="1">
    <source>
        <dbReference type="EMBL" id="MCS0806512.1"/>
    </source>
</evidence>
<protein>
    <submittedName>
        <fullName evidence="1">Uncharacterized protein</fullName>
    </submittedName>
</protein>
<dbReference type="Proteomes" id="UP001206126">
    <property type="component" value="Unassembled WGS sequence"/>
</dbReference>
<comment type="caution">
    <text evidence="1">The sequence shown here is derived from an EMBL/GenBank/DDBJ whole genome shotgun (WGS) entry which is preliminary data.</text>
</comment>
<name>A0ABT2D5B8_9BURK</name>